<sequence>MLKALLRILSLFILLSHFSLVSTSAQDIPVPVQNPLADTAAAPNIWDFGGTGTVNFSQVSLSNWAAGGQSSLSALGILNLYGNYKKGKNAWNNTLDLTYGTVKLQEQRLRKSDDRLELNLKYGRQASSKWFYTAQLNTRTQISPTYTPERDSVISNFMAPAFVLASIGMDYKPNSKLSVFISPFTGKFTAVLNQRMADYGAFGVEPAQRDLEGNLIPGTGERLREEFGGFVNVRFRNEIFKNVTLQSKADLFSNYLHNAKNIDVSWENLVNFKVNKFLSASLFLHMIYDDDILIDVDRSGDGTLDGKGPRLQLKETLGIGFSYKFE</sequence>
<gene>
    <name evidence="2" type="ORF">SAMN05444128_3440</name>
</gene>
<dbReference type="InterPro" id="IPR021428">
    <property type="entry name" value="DUF3078"/>
</dbReference>
<feature type="chain" id="PRO_5012435885" description="DUF3078 domain-containing protein" evidence="1">
    <location>
        <begin position="25"/>
        <end position="326"/>
    </location>
</feature>
<evidence type="ECO:0000256" key="1">
    <source>
        <dbReference type="SAM" id="SignalP"/>
    </source>
</evidence>
<organism evidence="2 3">
    <name type="scientific">Pontibacter indicus</name>
    <dbReference type="NCBI Taxonomy" id="1317125"/>
    <lineage>
        <taxon>Bacteria</taxon>
        <taxon>Pseudomonadati</taxon>
        <taxon>Bacteroidota</taxon>
        <taxon>Cytophagia</taxon>
        <taxon>Cytophagales</taxon>
        <taxon>Hymenobacteraceae</taxon>
        <taxon>Pontibacter</taxon>
    </lineage>
</organism>
<dbReference type="AlphaFoldDB" id="A0A1R3XQP8"/>
<proteinExistence type="predicted"/>
<evidence type="ECO:0000313" key="2">
    <source>
        <dbReference type="EMBL" id="SIT94219.1"/>
    </source>
</evidence>
<accession>A0A1R3XQP8</accession>
<protein>
    <recommendedName>
        <fullName evidence="4">DUF3078 domain-containing protein</fullName>
    </recommendedName>
</protein>
<feature type="signal peptide" evidence="1">
    <location>
        <begin position="1"/>
        <end position="24"/>
    </location>
</feature>
<evidence type="ECO:0000313" key="3">
    <source>
        <dbReference type="Proteomes" id="UP000187181"/>
    </source>
</evidence>
<dbReference type="EMBL" id="FTPP01000004">
    <property type="protein sequence ID" value="SIT94219.1"/>
    <property type="molecule type" value="Genomic_DNA"/>
</dbReference>
<reference evidence="3" key="1">
    <citation type="submission" date="2017-01" db="EMBL/GenBank/DDBJ databases">
        <authorList>
            <person name="Varghese N."/>
            <person name="Submissions S."/>
        </authorList>
    </citation>
    <scope>NUCLEOTIDE SEQUENCE [LARGE SCALE GENOMIC DNA]</scope>
    <source>
        <strain evidence="3">LP100</strain>
    </source>
</reference>
<dbReference type="Pfam" id="PF11276">
    <property type="entry name" value="DUF3078"/>
    <property type="match status" value="1"/>
</dbReference>
<name>A0A1R3XQP8_9BACT</name>
<keyword evidence="1" id="KW-0732">Signal</keyword>
<dbReference type="STRING" id="1317125.SAMN05444128_3440"/>
<evidence type="ECO:0008006" key="4">
    <source>
        <dbReference type="Google" id="ProtNLM"/>
    </source>
</evidence>
<dbReference type="Proteomes" id="UP000187181">
    <property type="component" value="Unassembled WGS sequence"/>
</dbReference>
<dbReference type="OrthoDB" id="1495718at2"/>
<keyword evidence="3" id="KW-1185">Reference proteome</keyword>